<dbReference type="SUPFAM" id="SSF55008">
    <property type="entry name" value="HMA, heavy metal-associated domain"/>
    <property type="match status" value="1"/>
</dbReference>
<dbReference type="InterPro" id="IPR036163">
    <property type="entry name" value="HMA_dom_sf"/>
</dbReference>
<comment type="caution">
    <text evidence="2">The sequence shown here is derived from an EMBL/GenBank/DDBJ whole genome shotgun (WGS) entry which is preliminary data.</text>
</comment>
<dbReference type="AlphaFoldDB" id="A0A316L1V5"/>
<accession>A0A316L1V5</accession>
<dbReference type="GO" id="GO:0046872">
    <property type="term" value="F:metal ion binding"/>
    <property type="evidence" value="ECO:0007669"/>
    <property type="project" value="InterPro"/>
</dbReference>
<dbReference type="InterPro" id="IPR006121">
    <property type="entry name" value="HMA_dom"/>
</dbReference>
<name>A0A316L1V5_9FLAO</name>
<dbReference type="EMBL" id="QGEG01000001">
    <property type="protein sequence ID" value="PWL40502.1"/>
    <property type="molecule type" value="Genomic_DNA"/>
</dbReference>
<feature type="domain" description="HMA" evidence="1">
    <location>
        <begin position="1"/>
        <end position="66"/>
    </location>
</feature>
<evidence type="ECO:0000259" key="1">
    <source>
        <dbReference type="PROSITE" id="PS50846"/>
    </source>
</evidence>
<organism evidence="2 3">
    <name type="scientific">Flagellimonas aquimarina</name>
    <dbReference type="NCBI Taxonomy" id="2201895"/>
    <lineage>
        <taxon>Bacteria</taxon>
        <taxon>Pseudomonadati</taxon>
        <taxon>Bacteroidota</taxon>
        <taxon>Flavobacteriia</taxon>
        <taxon>Flavobacteriales</taxon>
        <taxon>Flavobacteriaceae</taxon>
        <taxon>Flagellimonas</taxon>
    </lineage>
</organism>
<sequence>MKTTLQIQNLKCGGCSKTIKDKLSKLDGIDEIMIDQETSSVIFKYQDVNVIGVVKDRLRALGYPAIDDENGILQKAKSFVSCANGKFMSS</sequence>
<keyword evidence="3" id="KW-1185">Reference proteome</keyword>
<evidence type="ECO:0000313" key="3">
    <source>
        <dbReference type="Proteomes" id="UP000245762"/>
    </source>
</evidence>
<dbReference type="Proteomes" id="UP000245762">
    <property type="component" value="Unassembled WGS sequence"/>
</dbReference>
<gene>
    <name evidence="2" type="ORF">DKG77_01915</name>
</gene>
<reference evidence="2 3" key="1">
    <citation type="submission" date="2018-05" db="EMBL/GenBank/DDBJ databases">
        <title>Complete genome sequence of Flagellimonas aquimarina ECD12 isolated from seaweed Ecklonia cava.</title>
        <authorList>
            <person name="Choi S."/>
            <person name="Seong C."/>
        </authorList>
    </citation>
    <scope>NUCLEOTIDE SEQUENCE [LARGE SCALE GENOMIC DNA]</scope>
    <source>
        <strain evidence="2 3">ECD12</strain>
    </source>
</reference>
<dbReference type="RefSeq" id="WP_109661380.1">
    <property type="nucleotide sequence ID" value="NZ_QGEG01000001.1"/>
</dbReference>
<evidence type="ECO:0000313" key="2">
    <source>
        <dbReference type="EMBL" id="PWL40502.1"/>
    </source>
</evidence>
<dbReference type="OrthoDB" id="677920at2"/>
<dbReference type="Pfam" id="PF00403">
    <property type="entry name" value="HMA"/>
    <property type="match status" value="1"/>
</dbReference>
<protein>
    <submittedName>
        <fullName evidence="2">Heavy metal transporter</fullName>
    </submittedName>
</protein>
<proteinExistence type="predicted"/>
<dbReference type="Gene3D" id="3.30.70.100">
    <property type="match status" value="1"/>
</dbReference>
<dbReference type="PROSITE" id="PS50846">
    <property type="entry name" value="HMA_2"/>
    <property type="match status" value="1"/>
</dbReference>